<dbReference type="Proteomes" id="UP001152658">
    <property type="component" value="Unassembled WGS sequence"/>
</dbReference>
<name>A0ABN8TJF1_9VIBR</name>
<protein>
    <submittedName>
        <fullName evidence="1">Uncharacterized protein</fullName>
    </submittedName>
</protein>
<reference evidence="1" key="1">
    <citation type="submission" date="2022-06" db="EMBL/GenBank/DDBJ databases">
        <authorList>
            <person name="Goudenege D."/>
            <person name="Le Roux F."/>
        </authorList>
    </citation>
    <scope>NUCLEOTIDE SEQUENCE</scope>
    <source>
        <strain evidence="1">12-063</strain>
    </source>
</reference>
<dbReference type="EMBL" id="CALYLK010000001">
    <property type="protein sequence ID" value="CAH8192456.1"/>
    <property type="molecule type" value="Genomic_DNA"/>
</dbReference>
<sequence length="61" mass="7565">MIMLPPFYSDQKLFLTEHDRFSANLIDDFYYYFLTMSNENDTSRKLQRFYNRSEGYFLKEL</sequence>
<evidence type="ECO:0000313" key="1">
    <source>
        <dbReference type="EMBL" id="CAH8192456.1"/>
    </source>
</evidence>
<evidence type="ECO:0000313" key="2">
    <source>
        <dbReference type="Proteomes" id="UP001152658"/>
    </source>
</evidence>
<keyword evidence="2" id="KW-1185">Reference proteome</keyword>
<comment type="caution">
    <text evidence="1">The sequence shown here is derived from an EMBL/GenBank/DDBJ whole genome shotgun (WGS) entry which is preliminary data.</text>
</comment>
<accession>A0ABN8TJF1</accession>
<organism evidence="1 2">
    <name type="scientific">Vibrio aestuarianus</name>
    <dbReference type="NCBI Taxonomy" id="28171"/>
    <lineage>
        <taxon>Bacteria</taxon>
        <taxon>Pseudomonadati</taxon>
        <taxon>Pseudomonadota</taxon>
        <taxon>Gammaproteobacteria</taxon>
        <taxon>Vibrionales</taxon>
        <taxon>Vibrionaceae</taxon>
        <taxon>Vibrio</taxon>
    </lineage>
</organism>
<proteinExistence type="predicted"/>
<gene>
    <name evidence="1" type="ORF">VAE063_1000339</name>
</gene>